<evidence type="ECO:0000256" key="1">
    <source>
        <dbReference type="SAM" id="MobiDB-lite"/>
    </source>
</evidence>
<feature type="compositionally biased region" description="Acidic residues" evidence="1">
    <location>
        <begin position="519"/>
        <end position="531"/>
    </location>
</feature>
<dbReference type="EMBL" id="AYKW01000009">
    <property type="protein sequence ID" value="PIL32944.1"/>
    <property type="molecule type" value="Genomic_DNA"/>
</dbReference>
<keyword evidence="3" id="KW-1185">Reference proteome</keyword>
<reference evidence="2 3" key="1">
    <citation type="journal article" date="2015" name="Sci. Rep.">
        <title>Chromosome-level genome map provides insights into diverse defense mechanisms in the medicinal fungus Ganoderma sinense.</title>
        <authorList>
            <person name="Zhu Y."/>
            <person name="Xu J."/>
            <person name="Sun C."/>
            <person name="Zhou S."/>
            <person name="Xu H."/>
            <person name="Nelson D.R."/>
            <person name="Qian J."/>
            <person name="Song J."/>
            <person name="Luo H."/>
            <person name="Xiang L."/>
            <person name="Li Y."/>
            <person name="Xu Z."/>
            <person name="Ji A."/>
            <person name="Wang L."/>
            <person name="Lu S."/>
            <person name="Hayward A."/>
            <person name="Sun W."/>
            <person name="Li X."/>
            <person name="Schwartz D.C."/>
            <person name="Wang Y."/>
            <person name="Chen S."/>
        </authorList>
    </citation>
    <scope>NUCLEOTIDE SEQUENCE [LARGE SCALE GENOMIC DNA]</scope>
    <source>
        <strain evidence="2 3">ZZ0214-1</strain>
    </source>
</reference>
<feature type="region of interest" description="Disordered" evidence="1">
    <location>
        <begin position="52"/>
        <end position="73"/>
    </location>
</feature>
<accession>A0A2G8SGP3</accession>
<protein>
    <submittedName>
        <fullName evidence="2">Uncharacterized protein</fullName>
    </submittedName>
</protein>
<evidence type="ECO:0000313" key="3">
    <source>
        <dbReference type="Proteomes" id="UP000230002"/>
    </source>
</evidence>
<organism evidence="2 3">
    <name type="scientific">Ganoderma sinense ZZ0214-1</name>
    <dbReference type="NCBI Taxonomy" id="1077348"/>
    <lineage>
        <taxon>Eukaryota</taxon>
        <taxon>Fungi</taxon>
        <taxon>Dikarya</taxon>
        <taxon>Basidiomycota</taxon>
        <taxon>Agaricomycotina</taxon>
        <taxon>Agaricomycetes</taxon>
        <taxon>Polyporales</taxon>
        <taxon>Polyporaceae</taxon>
        <taxon>Ganoderma</taxon>
    </lineage>
</organism>
<sequence>MLMSVSKDIAGSHLQGLNLLAVPHVPDGAPHVKRARTNGQISPNEDLAMREAVHGDAGYTTSKSKTRRGRKKSRRASELIVAPAWTDISSATIASVLPFSGSSVSEHPFRTFYYSPFAKVSAVWASALREASPVQQGPNAALYFYPPPFLIDTIPSATAVCRFPEHARVDDKVPRYLLNLARIREFCRARIFDRTLDRRPLTIGEWRVALWGDYHPKIHSPKGPDSSEVRREKRRQDERNVISLLFHQVAHLGSYSPQLTVSLVDATVDATTVMSNPDIRATLLWEAHELNFRADVMALDHLLVDTSDWLERSKWEREMMISAYDRPAVQKELERPRKDAPVKKAANMLTLLFRAEITGPGPAETQDNFKLRVGRARKGDRDALARKEETMEEFTKRMEQLPDKVYTWVSNWRGSQARKSTSTAWNGPVIPAISLPRQPQSRSGLDMFQLSQEAPQVPVVEVNGRTRADVAQWRRLSKVAWDKLTPEKQEFYTHVAQARNEGEEDNGEEPEDNGKEDNGEPEAAEGSDEDAREEKLVTAPYVVVYSPVVYAYHDTRRAEDVAHWIDILMEALYKQAGWAGFVCVAGPDHKGELHTYGYSVFMSFH</sequence>
<dbReference type="OrthoDB" id="2756194at2759"/>
<comment type="caution">
    <text evidence="2">The sequence shown here is derived from an EMBL/GenBank/DDBJ whole genome shotgun (WGS) entry which is preliminary data.</text>
</comment>
<dbReference type="AlphaFoldDB" id="A0A2G8SGP3"/>
<dbReference type="Proteomes" id="UP000230002">
    <property type="component" value="Unassembled WGS sequence"/>
</dbReference>
<proteinExistence type="predicted"/>
<feature type="compositionally biased region" description="Basic residues" evidence="1">
    <location>
        <begin position="64"/>
        <end position="73"/>
    </location>
</feature>
<feature type="region of interest" description="Disordered" evidence="1">
    <location>
        <begin position="498"/>
        <end position="532"/>
    </location>
</feature>
<feature type="compositionally biased region" description="Acidic residues" evidence="1">
    <location>
        <begin position="502"/>
        <end position="511"/>
    </location>
</feature>
<evidence type="ECO:0000313" key="2">
    <source>
        <dbReference type="EMBL" id="PIL32944.1"/>
    </source>
</evidence>
<gene>
    <name evidence="2" type="ORF">GSI_05062</name>
</gene>
<name>A0A2G8SGP3_9APHY</name>